<accession>A0A9J5ZFF0</accession>
<dbReference type="Gene3D" id="3.60.10.10">
    <property type="entry name" value="Endonuclease/exonuclease/phosphatase"/>
    <property type="match status" value="1"/>
</dbReference>
<dbReference type="AlphaFoldDB" id="A0A9J5ZFF0"/>
<dbReference type="PANTHER" id="PTHR23227:SF67">
    <property type="entry name" value="CRANIOFACIAL DEVELOPMENT PROTEIN 2-LIKE"/>
    <property type="match status" value="1"/>
</dbReference>
<dbReference type="EMBL" id="JACXVP010000004">
    <property type="protein sequence ID" value="KAG5611643.1"/>
    <property type="molecule type" value="Genomic_DNA"/>
</dbReference>
<dbReference type="InterPro" id="IPR036691">
    <property type="entry name" value="Endo/exonu/phosph_ase_sf"/>
</dbReference>
<dbReference type="InterPro" id="IPR005135">
    <property type="entry name" value="Endo/exonuclease/phosphatase"/>
</dbReference>
<evidence type="ECO:0000259" key="2">
    <source>
        <dbReference type="Pfam" id="PF03372"/>
    </source>
</evidence>
<dbReference type="SUPFAM" id="SSF56219">
    <property type="entry name" value="DNase I-like"/>
    <property type="match status" value="1"/>
</dbReference>
<dbReference type="OrthoDB" id="515277at2759"/>
<dbReference type="Proteomes" id="UP000824120">
    <property type="component" value="Chromosome 4"/>
</dbReference>
<feature type="compositionally biased region" description="Basic and acidic residues" evidence="1">
    <location>
        <begin position="691"/>
        <end position="701"/>
    </location>
</feature>
<evidence type="ECO:0000313" key="4">
    <source>
        <dbReference type="Proteomes" id="UP000824120"/>
    </source>
</evidence>
<dbReference type="Pfam" id="PF03372">
    <property type="entry name" value="Exo_endo_phos"/>
    <property type="match status" value="1"/>
</dbReference>
<keyword evidence="4" id="KW-1185">Reference proteome</keyword>
<sequence>MERELQYQVLLFRTWHEIQKTNECSGEMKISPAVVVRTCLPYDSVVIQYLHHISVFLLEEKIEPNPAVSCYLSLQEKCEELLYLFELVTLWTMHLPEQAPPAKMNNQRIPSVELKHLTQALANSRRSTDQRRSASSREIRPATGRHFRFGKRRLRRPETSRGPASTSERRASLSGLLRSSEDMNNSQELWRATNSGEGKVISDELFVTGDQPDLAEKSPKTRLYIRFSIFLVNLVPDCGIESCLRLRPRKRASRGKWVTGSHNLSVGSWNIGSLTGKSIELVKILKKRKINIACVQETRWVGAKARVVDGFKLWYSGGSRDRNGVGILVDGDLREQVVEVRRINDRLMMVKLVIGRCTLSVISAYAPQVGLDEEAKKLFYEDLDEVVRGIPNTEKIVIGGDFNGHIGATSNGFDDVHGGFGFGERNGGGTSLLDFAKAFELVIANSCFPKKENHLVTFRSSVAKTQIDYFLLRKGDRGLFKDCKIIPSENLTTQHKRLVMDLEIKRARRKKIASDRPRIKWGGLTPALSREMDEKLIGMGAWSGSGDADAMWNKVASCIREVASKVLGVSRGNFGGHKGDWWWNGEVKGKVEAKSAATSSGWNLADEEVKRALRKVYKTIKTEAKLTVTKAKTAAFERLYDELGDKGGDKKLYRLAKARERKARDLDQVKCIKGEEGKVLVDEISISEPRGGCEHRGEDAKSTPATISLSGETARRPTSRQRNSSRRRGGMMPKERNKAPWSLPESTELRPISERFNLNIWCSRSLKWEWSQIERKKKNMLKVSRLNTKFNILKNDLAHSEGLRDFGYCRCFRVEEVIRAISRMSRGRATGPDEIPVDFWKSADKAGIEWLTVPHLMLFLRQKDAMNEGGVQWAISESEQLQGYQIANHTMKIWERVVEMRKNIEKGRETFIWCLLTFKRLMTKYRECTRRCLEAEAIKDMYAVEPRLRVRTVGGDFGTFPVNARLEVWRQALESKGFRLSRTKTGGSETCHTIIPKRESFKYLGVRNPGSGDIDDDVTHRDGVAWMKWRLASESCVIRKSHLDLKAALLYGAECWRSKNAYVQKMHVGEMRMLRWMCGHTRSDKIRNKVIREKVGVASVVDKGGEARWFGHVKRRGINAPVREVLRVGCRGYALRGVEDLARLHLTEGMTLDRKEWRSRIKVVVLVYDTYSLMLFTEPHFPQYFTDVIISLGLSETTSLPPRGSGKLKTANFTPNLGFGVKFGVGLEMVLPETRKQKNGNDGCTLGLPTNVAVSWSLGREDGYC</sequence>
<dbReference type="InterPro" id="IPR027124">
    <property type="entry name" value="Swc5/CFDP1/2"/>
</dbReference>
<comment type="caution">
    <text evidence="3">The sequence shown here is derived from an EMBL/GenBank/DDBJ whole genome shotgun (WGS) entry which is preliminary data.</text>
</comment>
<protein>
    <recommendedName>
        <fullName evidence="2">Endonuclease/exonuclease/phosphatase domain-containing protein</fullName>
    </recommendedName>
</protein>
<feature type="region of interest" description="Disordered" evidence="1">
    <location>
        <begin position="690"/>
        <end position="743"/>
    </location>
</feature>
<gene>
    <name evidence="3" type="ORF">H5410_022924</name>
</gene>
<evidence type="ECO:0000313" key="3">
    <source>
        <dbReference type="EMBL" id="KAG5611643.1"/>
    </source>
</evidence>
<evidence type="ECO:0000256" key="1">
    <source>
        <dbReference type="SAM" id="MobiDB-lite"/>
    </source>
</evidence>
<dbReference type="GO" id="GO:0003824">
    <property type="term" value="F:catalytic activity"/>
    <property type="evidence" value="ECO:0007669"/>
    <property type="project" value="InterPro"/>
</dbReference>
<dbReference type="PANTHER" id="PTHR23227">
    <property type="entry name" value="BUCENTAUR RELATED"/>
    <property type="match status" value="1"/>
</dbReference>
<dbReference type="CDD" id="cd09076">
    <property type="entry name" value="L1-EN"/>
    <property type="match status" value="1"/>
</dbReference>
<name>A0A9J5ZFF0_SOLCO</name>
<feature type="domain" description="Endonuclease/exonuclease/phosphatase" evidence="2">
    <location>
        <begin position="267"/>
        <end position="404"/>
    </location>
</feature>
<proteinExistence type="predicted"/>
<organism evidence="3 4">
    <name type="scientific">Solanum commersonii</name>
    <name type="common">Commerson's wild potato</name>
    <name type="synonym">Commerson's nightshade</name>
    <dbReference type="NCBI Taxonomy" id="4109"/>
    <lineage>
        <taxon>Eukaryota</taxon>
        <taxon>Viridiplantae</taxon>
        <taxon>Streptophyta</taxon>
        <taxon>Embryophyta</taxon>
        <taxon>Tracheophyta</taxon>
        <taxon>Spermatophyta</taxon>
        <taxon>Magnoliopsida</taxon>
        <taxon>eudicotyledons</taxon>
        <taxon>Gunneridae</taxon>
        <taxon>Pentapetalae</taxon>
        <taxon>asterids</taxon>
        <taxon>lamiids</taxon>
        <taxon>Solanales</taxon>
        <taxon>Solanaceae</taxon>
        <taxon>Solanoideae</taxon>
        <taxon>Solaneae</taxon>
        <taxon>Solanum</taxon>
    </lineage>
</organism>
<reference evidence="3 4" key="1">
    <citation type="submission" date="2020-09" db="EMBL/GenBank/DDBJ databases">
        <title>De no assembly of potato wild relative species, Solanum commersonii.</title>
        <authorList>
            <person name="Cho K."/>
        </authorList>
    </citation>
    <scope>NUCLEOTIDE SEQUENCE [LARGE SCALE GENOMIC DNA]</scope>
    <source>
        <strain evidence="3">LZ3.2</strain>
        <tissue evidence="3">Leaf</tissue>
    </source>
</reference>
<feature type="region of interest" description="Disordered" evidence="1">
    <location>
        <begin position="150"/>
        <end position="178"/>
    </location>
</feature>
<feature type="compositionally biased region" description="Basic residues" evidence="1">
    <location>
        <begin position="717"/>
        <end position="729"/>
    </location>
</feature>
<feature type="compositionally biased region" description="Basic and acidic residues" evidence="1">
    <location>
        <begin position="126"/>
        <end position="140"/>
    </location>
</feature>
<feature type="region of interest" description="Disordered" evidence="1">
    <location>
        <begin position="121"/>
        <end position="140"/>
    </location>
</feature>